<sequence>MFHCYGKCFCCSLFRFQNFMNIPLSALFIRCRYRTFLS</sequence>
<evidence type="ECO:0000313" key="1">
    <source>
        <dbReference type="EMBL" id="OAY21766.1"/>
    </source>
</evidence>
<accession>A0A199UAX7</accession>
<reference evidence="1" key="1">
    <citation type="submission" date="2016-02" db="EMBL/GenBank/DDBJ databases">
        <title>WGS assembly of Manihot esculenta.</title>
        <authorList>
            <person name="Bredeson J.V."/>
            <person name="Prochnik S.E."/>
            <person name="Lyons J.B."/>
            <person name="Schmutz J."/>
            <person name="Grimwood J."/>
            <person name="Vrebalov J."/>
            <person name="Bart R.S."/>
            <person name="Amuge T."/>
            <person name="Ferguson M.E."/>
            <person name="Green R."/>
            <person name="Putnam N."/>
            <person name="Stites J."/>
            <person name="Rounsley S."/>
            <person name="Rokhsar D.S."/>
        </authorList>
    </citation>
    <scope>NUCLEOTIDE SEQUENCE [LARGE SCALE GENOMIC DNA]</scope>
    <source>
        <tissue evidence="1">Leaf</tissue>
    </source>
</reference>
<proteinExistence type="predicted"/>
<dbReference type="AlphaFoldDB" id="A0A199UAX7"/>
<protein>
    <submittedName>
        <fullName evidence="1">Uncharacterized protein</fullName>
    </submittedName>
</protein>
<dbReference type="EMBL" id="KV450670">
    <property type="protein sequence ID" value="OAY21766.1"/>
    <property type="molecule type" value="Genomic_DNA"/>
</dbReference>
<organism evidence="1">
    <name type="scientific">Manihot esculenta</name>
    <name type="common">Cassava</name>
    <name type="synonym">Jatropha manihot</name>
    <dbReference type="NCBI Taxonomy" id="3983"/>
    <lineage>
        <taxon>Eukaryota</taxon>
        <taxon>Viridiplantae</taxon>
        <taxon>Streptophyta</taxon>
        <taxon>Embryophyta</taxon>
        <taxon>Tracheophyta</taxon>
        <taxon>Spermatophyta</taxon>
        <taxon>Magnoliopsida</taxon>
        <taxon>eudicotyledons</taxon>
        <taxon>Gunneridae</taxon>
        <taxon>Pentapetalae</taxon>
        <taxon>rosids</taxon>
        <taxon>fabids</taxon>
        <taxon>Malpighiales</taxon>
        <taxon>Euphorbiaceae</taxon>
        <taxon>Crotonoideae</taxon>
        <taxon>Manihoteae</taxon>
        <taxon>Manihot</taxon>
    </lineage>
</organism>
<name>A0A199UAX7_MANES</name>
<gene>
    <name evidence="1" type="ORF">MANES_S058700</name>
</gene>